<organism evidence="2 3">
    <name type="scientific">Paramecium bursaria Chlorella virus 1</name>
    <name type="common">PBCV-1</name>
    <dbReference type="NCBI Taxonomy" id="10506"/>
    <lineage>
        <taxon>Viruses</taxon>
        <taxon>Varidnaviria</taxon>
        <taxon>Bamfordvirae</taxon>
        <taxon>Nucleocytoviricota</taxon>
        <taxon>Megaviricetes</taxon>
        <taxon>Algavirales</taxon>
        <taxon>Phycodnaviridae</taxon>
        <taxon>Chlorovirus</taxon>
        <taxon>Chlorovirus vanettense</taxon>
    </lineage>
</organism>
<sequence>MFRMLRRSYASPREIGMFVVIMFHILFYLNCYTEHIYSFPSVTVEMSVNVTKPPKSMLQLSLRACGRVTLNCCPSDVSRLSSERYAMR</sequence>
<dbReference type="PIR" id="T17560">
    <property type="entry name" value="T17560"/>
</dbReference>
<reference evidence="2 3" key="6">
    <citation type="journal article" date="1999" name="Virology">
        <title>Chlorella virus PBCV-1 encodes a functional homospermidine synthase.</title>
        <authorList>
            <person name="Kaiser A."/>
            <person name="Vollmert M."/>
            <person name="Tholl D."/>
            <person name="Graves M.V."/>
            <person name="Gurnon J.R."/>
            <person name="Xing W."/>
            <person name="Lisec A.D."/>
            <person name="Nickerson K.W."/>
            <person name="Van Etten J.L."/>
        </authorList>
    </citation>
    <scope>NUCLEOTIDE SEQUENCE [LARGE SCALE GENOMIC DNA]</scope>
</reference>
<keyword evidence="1" id="KW-0472">Membrane</keyword>
<organismHost>
    <name type="scientific">Chlorella</name>
    <dbReference type="NCBI Taxonomy" id="3071"/>
</organismHost>
<reference evidence="2 3" key="3">
    <citation type="journal article" date="1996" name="Virology">
        <title>Analysis of 94 kb of the chlorella virus PBCV-1 330-kb genome: map positions 88 to 182.</title>
        <authorList>
            <person name="Lu Z."/>
            <person name="Li Y."/>
            <person name="Que Q."/>
            <person name="Kutish G.F."/>
            <person name="Rock D.L."/>
            <person name="Van Etten J.L."/>
        </authorList>
    </citation>
    <scope>NUCLEOTIDE SEQUENCE [LARGE SCALE GENOMIC DNA]</scope>
</reference>
<reference evidence="2 3" key="7">
    <citation type="journal article" date="2000" name="Virology">
        <title>Characterization of a beta-1,3-glucanase encoded by chlorella virus PBCV-1.</title>
        <authorList>
            <person name="Sun L."/>
            <person name="Gurnon J.R."/>
            <person name="Adams B.J."/>
            <person name="Graves M.V."/>
            <person name="Van Etten J.L."/>
        </authorList>
    </citation>
    <scope>NUCLEOTIDE SEQUENCE [LARGE SCALE GENOMIC DNA]</scope>
</reference>
<keyword evidence="1" id="KW-1133">Transmembrane helix</keyword>
<dbReference type="EMBL" id="JF411744">
    <property type="protein sequence ID" value="AAC96438.1"/>
    <property type="molecule type" value="Genomic_DNA"/>
</dbReference>
<dbReference type="RefSeq" id="NP_048418.1">
    <property type="nucleotide sequence ID" value="NC_000852.5"/>
</dbReference>
<reference evidence="2 3" key="5">
    <citation type="journal article" date="1997" name="Virology">
        <title>Analysis of 74 kb of DNA located at the right end of the 330-kb chlorella virus PBCV-1 genome.</title>
        <authorList>
            <person name="Li Y."/>
            <person name="Lu Z."/>
            <person name="Sun L."/>
            <person name="Ropp S."/>
            <person name="Kutish G.F."/>
            <person name="Rock D.L."/>
            <person name="Van Etten J.L."/>
        </authorList>
    </citation>
    <scope>NUCLEOTIDE SEQUENCE [LARGE SCALE GENOMIC DNA]</scope>
</reference>
<dbReference type="KEGG" id="vg:917888"/>
<keyword evidence="3" id="KW-1185">Reference proteome</keyword>
<feature type="transmembrane region" description="Helical" evidence="1">
    <location>
        <begin position="12"/>
        <end position="29"/>
    </location>
</feature>
<reference evidence="2 3" key="1">
    <citation type="journal article" date="1995" name="Virology">
        <title>Analysis of 45 kb of DNA located at the left end of the chlorella virus PBCV-1 genome.</title>
        <authorList>
            <person name="Lu Z."/>
            <person name="Li Y."/>
            <person name="Zhang Y."/>
            <person name="Kutish G.F."/>
            <person name="Rock D.L."/>
            <person name="Van Etten J.L."/>
        </authorList>
    </citation>
    <scope>NUCLEOTIDE SEQUENCE [LARGE SCALE GENOMIC DNA]</scope>
</reference>
<reference evidence="2 3" key="2">
    <citation type="journal article" date="1995" name="Virology">
        <title>Analysis of 43 kb of the Chlorella virus PBCV-1 330-kb genome: map positions 45 to 88.</title>
        <authorList>
            <person name="Li Y."/>
            <person name="Lu Z."/>
            <person name="Burbank D.E."/>
            <person name="Kutish G.F."/>
            <person name="Rock D.L."/>
            <person name="Van Etten J.L."/>
        </authorList>
    </citation>
    <scope>NUCLEOTIDE SEQUENCE [LARGE SCALE GENOMIC DNA]</scope>
</reference>
<keyword evidence="1" id="KW-0812">Transmembrane</keyword>
<proteinExistence type="predicted"/>
<reference evidence="2 3" key="8">
    <citation type="journal article" date="2010" name="J. Virol.">
        <title>Microarray analysis of Paramecium bursaria chlorella virus 1 transcription.</title>
        <authorList>
            <person name="Yanai-Balser G.M."/>
            <person name="Duncan G.A."/>
            <person name="Eudy J.D."/>
            <person name="Wang D."/>
            <person name="Li X."/>
            <person name="Agarkova I.V."/>
            <person name="Dunigan D.D."/>
            <person name="Van Etten J.L."/>
        </authorList>
    </citation>
    <scope>NUCLEOTIDE SEQUENCE [LARGE SCALE GENOMIC DNA]</scope>
</reference>
<accession>Q89405</accession>
<evidence type="ECO:0000256" key="1">
    <source>
        <dbReference type="SAM" id="Phobius"/>
    </source>
</evidence>
<name>Q89405_PBCV1</name>
<protein>
    <submittedName>
        <fullName evidence="2">Uncharacterized protein</fullName>
    </submittedName>
</protein>
<evidence type="ECO:0000313" key="2">
    <source>
        <dbReference type="EMBL" id="AAC96438.1"/>
    </source>
</evidence>
<gene>
    <name evidence="2" type="primary">a070L</name>
</gene>
<dbReference type="Proteomes" id="UP000000862">
    <property type="component" value="Segment"/>
</dbReference>
<dbReference type="GeneID" id="917888"/>
<reference evidence="2 3" key="4">
    <citation type="journal article" date="1996" name="Virology">
        <title>Analysis of 76 kb of the chlorella virus PBCV-1 330-kb genome: map positions 182 to 258.</title>
        <authorList>
            <person name="Kutish G.F."/>
            <person name="Li Y."/>
            <person name="Lu Z."/>
            <person name="Furuta M."/>
            <person name="Rock D.L."/>
            <person name="Van Etten J.L."/>
        </authorList>
    </citation>
    <scope>NUCLEOTIDE SEQUENCE [LARGE SCALE GENOMIC DNA]</scope>
</reference>
<evidence type="ECO:0000313" key="3">
    <source>
        <dbReference type="Proteomes" id="UP000000862"/>
    </source>
</evidence>